<dbReference type="Proteomes" id="UP000401717">
    <property type="component" value="Unassembled WGS sequence"/>
</dbReference>
<accession>A0A564G5W8</accession>
<reference evidence="2" key="2">
    <citation type="journal article" date="2021" name="Front. Microbiol.">
        <title>Comprehensive Comparative Genomics and Phenotyping of Methylobacterium Species.</title>
        <authorList>
            <person name="Alessa O."/>
            <person name="Ogura Y."/>
            <person name="Fujitani Y."/>
            <person name="Takami H."/>
            <person name="Hayashi T."/>
            <person name="Sahin N."/>
            <person name="Tani A."/>
        </authorList>
    </citation>
    <scope>NUCLEOTIDE SEQUENCE</scope>
    <source>
        <strain evidence="2">DSM 22415</strain>
    </source>
</reference>
<protein>
    <submittedName>
        <fullName evidence="3">Uncharacterized protein</fullName>
    </submittedName>
</protein>
<proteinExistence type="predicted"/>
<dbReference type="RefSeq" id="WP_144768983.1">
    <property type="nucleotide sequence ID" value="NZ_BPQI01000232.1"/>
</dbReference>
<reference evidence="3 4" key="1">
    <citation type="submission" date="2019-06" db="EMBL/GenBank/DDBJ databases">
        <authorList>
            <person name="Rodrigo-Torres L."/>
            <person name="Arahal R. D."/>
            <person name="Lucena T."/>
        </authorList>
    </citation>
    <scope>NUCLEOTIDE SEQUENCE [LARGE SCALE GENOMIC DNA]</scope>
    <source>
        <strain evidence="3 4">SW08-7</strain>
    </source>
</reference>
<organism evidence="3 4">
    <name type="scientific">Methylobacterium dankookense</name>
    <dbReference type="NCBI Taxonomy" id="560405"/>
    <lineage>
        <taxon>Bacteria</taxon>
        <taxon>Pseudomonadati</taxon>
        <taxon>Pseudomonadota</taxon>
        <taxon>Alphaproteobacteria</taxon>
        <taxon>Hyphomicrobiales</taxon>
        <taxon>Methylobacteriaceae</taxon>
        <taxon>Methylobacterium</taxon>
    </lineage>
</organism>
<name>A0A564G5W8_9HYPH</name>
<evidence type="ECO:0000313" key="2">
    <source>
        <dbReference type="EMBL" id="GJD59616.1"/>
    </source>
</evidence>
<evidence type="ECO:0000313" key="3">
    <source>
        <dbReference type="EMBL" id="VUF15943.1"/>
    </source>
</evidence>
<dbReference type="OrthoDB" id="5688154at2"/>
<dbReference type="EMBL" id="BPQI01000232">
    <property type="protein sequence ID" value="GJD59616.1"/>
    <property type="molecule type" value="Genomic_DNA"/>
</dbReference>
<feature type="region of interest" description="Disordered" evidence="1">
    <location>
        <begin position="160"/>
        <end position="184"/>
    </location>
</feature>
<evidence type="ECO:0000313" key="4">
    <source>
        <dbReference type="Proteomes" id="UP000401717"/>
    </source>
</evidence>
<dbReference type="AlphaFoldDB" id="A0A564G5W8"/>
<dbReference type="Proteomes" id="UP001055303">
    <property type="component" value="Unassembled WGS sequence"/>
</dbReference>
<evidence type="ECO:0000313" key="5">
    <source>
        <dbReference type="Proteomes" id="UP001055303"/>
    </source>
</evidence>
<reference evidence="2" key="3">
    <citation type="submission" date="2021-08" db="EMBL/GenBank/DDBJ databases">
        <authorList>
            <person name="Tani A."/>
            <person name="Ola A."/>
            <person name="Ogura Y."/>
            <person name="Katsura K."/>
            <person name="Hayashi T."/>
        </authorList>
    </citation>
    <scope>NUCLEOTIDE SEQUENCE</scope>
    <source>
        <strain evidence="2">DSM 22415</strain>
    </source>
</reference>
<dbReference type="EMBL" id="CABFVH010000080">
    <property type="protein sequence ID" value="VUF15943.1"/>
    <property type="molecule type" value="Genomic_DNA"/>
</dbReference>
<evidence type="ECO:0000256" key="1">
    <source>
        <dbReference type="SAM" id="MobiDB-lite"/>
    </source>
</evidence>
<gene>
    <name evidence="2" type="ORF">IFDJLNFL_5545</name>
    <name evidence="3" type="ORF">MTDSW087_05692</name>
</gene>
<sequence>MAPFKPTHVSHKQVEAYQIQASNFDETGAGKVALTGGATVIVPPGFASRGAPAKGDMLVRYAPTETEPDGYLSHSPRAVFEDGYRKIGQRGPVLMSASNPTGWKLEELVDQLLIELNAKNARISEDPSAAAVIVRGNNAVILCLLDVIGAYQRGIVTTLDGIGPDQGPKGRPRIGADAGPVQQS</sequence>
<keyword evidence="5" id="KW-1185">Reference proteome</keyword>